<dbReference type="GO" id="GO:0046872">
    <property type="term" value="F:metal ion binding"/>
    <property type="evidence" value="ECO:0007669"/>
    <property type="project" value="InterPro"/>
</dbReference>
<name>A0A0F9MDH7_9ZZZZ</name>
<dbReference type="InterPro" id="IPR032466">
    <property type="entry name" value="Metal_Hydrolase"/>
</dbReference>
<dbReference type="GO" id="GO:0005737">
    <property type="term" value="C:cytoplasm"/>
    <property type="evidence" value="ECO:0007669"/>
    <property type="project" value="TreeGrafter"/>
</dbReference>
<feature type="domain" description="Dihydroorotase catalytic" evidence="2">
    <location>
        <begin position="65"/>
        <end position="238"/>
    </location>
</feature>
<dbReference type="Gene3D" id="2.30.40.10">
    <property type="entry name" value="Urease, subunit C, domain 1"/>
    <property type="match status" value="1"/>
</dbReference>
<dbReference type="CDD" id="cd01317">
    <property type="entry name" value="DHOase_IIa"/>
    <property type="match status" value="1"/>
</dbReference>
<dbReference type="InterPro" id="IPR050138">
    <property type="entry name" value="DHOase/Allantoinase_Hydrolase"/>
</dbReference>
<dbReference type="GO" id="GO:0004151">
    <property type="term" value="F:dihydroorotase activity"/>
    <property type="evidence" value="ECO:0007669"/>
    <property type="project" value="InterPro"/>
</dbReference>
<dbReference type="SUPFAM" id="SSF51338">
    <property type="entry name" value="Composite domain of metallo-dependent hydrolases"/>
    <property type="match status" value="1"/>
</dbReference>
<dbReference type="InterPro" id="IPR011059">
    <property type="entry name" value="Metal-dep_hydrolase_composite"/>
</dbReference>
<dbReference type="InterPro" id="IPR024403">
    <property type="entry name" value="DHOase_cat"/>
</dbReference>
<dbReference type="GO" id="GO:0004038">
    <property type="term" value="F:allantoinase activity"/>
    <property type="evidence" value="ECO:0007669"/>
    <property type="project" value="TreeGrafter"/>
</dbReference>
<evidence type="ECO:0000313" key="3">
    <source>
        <dbReference type="EMBL" id="KKN05395.1"/>
    </source>
</evidence>
<dbReference type="InterPro" id="IPR004722">
    <property type="entry name" value="DHOase"/>
</dbReference>
<reference evidence="3" key="1">
    <citation type="journal article" date="2015" name="Nature">
        <title>Complex archaea that bridge the gap between prokaryotes and eukaryotes.</title>
        <authorList>
            <person name="Spang A."/>
            <person name="Saw J.H."/>
            <person name="Jorgensen S.L."/>
            <person name="Zaremba-Niedzwiedzka K."/>
            <person name="Martijn J."/>
            <person name="Lind A.E."/>
            <person name="van Eijk R."/>
            <person name="Schleper C."/>
            <person name="Guy L."/>
            <person name="Ettema T.J."/>
        </authorList>
    </citation>
    <scope>NUCLEOTIDE SEQUENCE</scope>
</reference>
<evidence type="ECO:0000256" key="1">
    <source>
        <dbReference type="ARBA" id="ARBA00022975"/>
    </source>
</evidence>
<dbReference type="EMBL" id="LAZR01004811">
    <property type="protein sequence ID" value="KKN05395.1"/>
    <property type="molecule type" value="Genomic_DNA"/>
</dbReference>
<evidence type="ECO:0000259" key="2">
    <source>
        <dbReference type="Pfam" id="PF12890"/>
    </source>
</evidence>
<dbReference type="GO" id="GO:0006145">
    <property type="term" value="P:purine nucleobase catabolic process"/>
    <property type="evidence" value="ECO:0007669"/>
    <property type="project" value="TreeGrafter"/>
</dbReference>
<dbReference type="AlphaFoldDB" id="A0A0F9MDH7"/>
<sequence length="419" mass="45998">MNLLLKSVKIFDSSNVDLHLKKRDILIKDGKIHKIAGKITAGGGVEVISLKNLCLSQGWFESGVCFGEPGFEERETIANGLLTAAKSGFTDIVLNTNTHPVPDSSSDIVFLKNAAKDQVTELHPLAALTKKSEGIELAELYDMKNAGAVGFFDFKHPLENANLLKIALQYAQNFGGLAYSFPMDANIAGKGNVNESETSVRLGLKGIPHLAEELRIIRDLAILEYTGGKLHIPTLSTAHSVKLIAEAKTKGLDVSCSVTVHHLLYTDSLLDEFDAAYKVMPPLRRKKDVNALIDGVKNGTIDFVTSDHLPMNIEEKQVEFENAAYGTIGLESVFGCLNPIFGTEKTVDLLTKGRERYGLRPIAIKQGEVAKFTLFNPDDTYKFKREDIHSTSKNSMFLDAELQGRVYGVINMEKKVVNS</sequence>
<dbReference type="GO" id="GO:0006221">
    <property type="term" value="P:pyrimidine nucleotide biosynthetic process"/>
    <property type="evidence" value="ECO:0007669"/>
    <property type="project" value="UniProtKB-KW"/>
</dbReference>
<keyword evidence="1" id="KW-0665">Pyrimidine biosynthesis</keyword>
<dbReference type="PANTHER" id="PTHR43668:SF2">
    <property type="entry name" value="ALLANTOINASE"/>
    <property type="match status" value="1"/>
</dbReference>
<organism evidence="3">
    <name type="scientific">marine sediment metagenome</name>
    <dbReference type="NCBI Taxonomy" id="412755"/>
    <lineage>
        <taxon>unclassified sequences</taxon>
        <taxon>metagenomes</taxon>
        <taxon>ecological metagenomes</taxon>
    </lineage>
</organism>
<dbReference type="Gene3D" id="3.20.20.140">
    <property type="entry name" value="Metal-dependent hydrolases"/>
    <property type="match status" value="1"/>
</dbReference>
<dbReference type="Pfam" id="PF12890">
    <property type="entry name" value="DHOase"/>
    <property type="match status" value="1"/>
</dbReference>
<proteinExistence type="predicted"/>
<dbReference type="SUPFAM" id="SSF51556">
    <property type="entry name" value="Metallo-dependent hydrolases"/>
    <property type="match status" value="1"/>
</dbReference>
<comment type="caution">
    <text evidence="3">The sequence shown here is derived from an EMBL/GenBank/DDBJ whole genome shotgun (WGS) entry which is preliminary data.</text>
</comment>
<gene>
    <name evidence="3" type="ORF">LCGC14_1087820</name>
</gene>
<dbReference type="PANTHER" id="PTHR43668">
    <property type="entry name" value="ALLANTOINASE"/>
    <property type="match status" value="1"/>
</dbReference>
<accession>A0A0F9MDH7</accession>
<protein>
    <recommendedName>
        <fullName evidence="2">Dihydroorotase catalytic domain-containing protein</fullName>
    </recommendedName>
</protein>